<dbReference type="AlphaFoldDB" id="A0A1B6VIL6"/>
<evidence type="ECO:0000259" key="1">
    <source>
        <dbReference type="Pfam" id="PF05598"/>
    </source>
</evidence>
<protein>
    <submittedName>
        <fullName evidence="2">Transposase</fullName>
    </submittedName>
</protein>
<gene>
    <name evidence="2" type="ORF">A0123_02211</name>
</gene>
<dbReference type="InterPro" id="IPR008490">
    <property type="entry name" value="Transposase_InsH_N"/>
</dbReference>
<name>A0A1B6VIL6_9PROT</name>
<dbReference type="EMBL" id="LUTU01000010">
    <property type="protein sequence ID" value="OAJ67065.1"/>
    <property type="molecule type" value="Genomic_DNA"/>
</dbReference>
<dbReference type="Proteomes" id="UP000077786">
    <property type="component" value="Unassembled WGS sequence"/>
</dbReference>
<evidence type="ECO:0000313" key="2">
    <source>
        <dbReference type="EMBL" id="OAJ67065.1"/>
    </source>
</evidence>
<dbReference type="Pfam" id="PF05598">
    <property type="entry name" value="DUF772"/>
    <property type="match status" value="1"/>
</dbReference>
<proteinExistence type="predicted"/>
<feature type="domain" description="Transposase InsH N-terminal" evidence="1">
    <location>
        <begin position="16"/>
        <end position="102"/>
    </location>
</feature>
<evidence type="ECO:0000313" key="3">
    <source>
        <dbReference type="Proteomes" id="UP000077786"/>
    </source>
</evidence>
<sequence>MKQPGFFDVEERLARLSGLGDQLEALSLTVDLEVFRLELDKALAYSDGSKGGRPPFDPVLMFKILIIQTLNNLSDERTEYLINDRLSFMRFLGLSLSDRLPKPF</sequence>
<accession>A0A1B6VIL6</accession>
<reference evidence="2 3" key="1">
    <citation type="submission" date="2016-03" db="EMBL/GenBank/DDBJ databases">
        <title>Draft genome sequence of Gluconobacter cerinus strain CECT 9110.</title>
        <authorList>
            <person name="Sainz F."/>
            <person name="Mas A."/>
            <person name="Torija M.J."/>
        </authorList>
    </citation>
    <scope>NUCLEOTIDE SEQUENCE [LARGE SCALE GENOMIC DNA]</scope>
    <source>
        <strain evidence="2 3">CECT 9110</strain>
    </source>
</reference>
<dbReference type="PATRIC" id="fig|38307.3.peg.2295"/>
<comment type="caution">
    <text evidence="2">The sequence shown here is derived from an EMBL/GenBank/DDBJ whole genome shotgun (WGS) entry which is preliminary data.</text>
</comment>
<organism evidence="2 3">
    <name type="scientific">Gluconobacter cerinus</name>
    <dbReference type="NCBI Taxonomy" id="38307"/>
    <lineage>
        <taxon>Bacteria</taxon>
        <taxon>Pseudomonadati</taxon>
        <taxon>Pseudomonadota</taxon>
        <taxon>Alphaproteobacteria</taxon>
        <taxon>Acetobacterales</taxon>
        <taxon>Acetobacteraceae</taxon>
        <taxon>Gluconobacter</taxon>
    </lineage>
</organism>